<proteinExistence type="predicted"/>
<evidence type="ECO:0000256" key="1">
    <source>
        <dbReference type="SAM" id="Phobius"/>
    </source>
</evidence>
<feature type="transmembrane region" description="Helical" evidence="1">
    <location>
        <begin position="139"/>
        <end position="158"/>
    </location>
</feature>
<dbReference type="GO" id="GO:0016020">
    <property type="term" value="C:membrane"/>
    <property type="evidence" value="ECO:0007669"/>
    <property type="project" value="InterPro"/>
</dbReference>
<keyword evidence="1" id="KW-1133">Transmembrane helix</keyword>
<dbReference type="PANTHER" id="PTHR38457">
    <property type="entry name" value="REGULATOR ABRB-RELATED"/>
    <property type="match status" value="1"/>
</dbReference>
<feature type="transmembrane region" description="Helical" evidence="1">
    <location>
        <begin position="252"/>
        <end position="277"/>
    </location>
</feature>
<protein>
    <submittedName>
        <fullName evidence="2">AbrB family transcriptional regulator</fullName>
    </submittedName>
</protein>
<evidence type="ECO:0000313" key="2">
    <source>
        <dbReference type="EMBL" id="KAA9031681.1"/>
    </source>
</evidence>
<accession>A0A5J5IAK8</accession>
<feature type="transmembrane region" description="Helical" evidence="1">
    <location>
        <begin position="197"/>
        <end position="217"/>
    </location>
</feature>
<name>A0A5J5IAK8_9BACI</name>
<keyword evidence="1" id="KW-0472">Membrane</keyword>
<reference evidence="2 3" key="1">
    <citation type="submission" date="2019-09" db="EMBL/GenBank/DDBJ databases">
        <title>Whole genome sequences of isolates from the Mars Exploration Rovers.</title>
        <authorList>
            <person name="Seuylemezian A."/>
            <person name="Vaishampayan P."/>
        </authorList>
    </citation>
    <scope>NUCLEOTIDE SEQUENCE [LARGE SCALE GENOMIC DNA]</scope>
    <source>
        <strain evidence="2 3">MER_TA_151</strain>
    </source>
</reference>
<feature type="transmembrane region" description="Helical" evidence="1">
    <location>
        <begin position="79"/>
        <end position="101"/>
    </location>
</feature>
<dbReference type="InterPro" id="IPR017516">
    <property type="entry name" value="AbrB_dup"/>
</dbReference>
<dbReference type="OrthoDB" id="5460360at2"/>
<feature type="transmembrane region" description="Helical" evidence="1">
    <location>
        <begin position="315"/>
        <end position="333"/>
    </location>
</feature>
<keyword evidence="3" id="KW-1185">Reference proteome</keyword>
<feature type="transmembrane region" description="Helical" evidence="1">
    <location>
        <begin position="107"/>
        <end position="127"/>
    </location>
</feature>
<feature type="transmembrane region" description="Helical" evidence="1">
    <location>
        <begin position="7"/>
        <end position="35"/>
    </location>
</feature>
<evidence type="ECO:0000313" key="3">
    <source>
        <dbReference type="Proteomes" id="UP000326671"/>
    </source>
</evidence>
<feature type="transmembrane region" description="Helical" evidence="1">
    <location>
        <begin position="170"/>
        <end position="190"/>
    </location>
</feature>
<dbReference type="AlphaFoldDB" id="A0A5J5IAK8"/>
<comment type="caution">
    <text evidence="2">The sequence shown here is derived from an EMBL/GenBank/DDBJ whole genome shotgun (WGS) entry which is preliminary data.</text>
</comment>
<sequence length="352" mass="38749">MKGMLKVLSLAIIGGYVFSLLHIPIPWMLGPIFSIITAQFLYKGTLSWSPRLQDIGIVILGIAIGEQFNLSLFKNAGILLLYMVLLNSILIASSIALAFVLSKWSKLSLKSMILGTIPGGLGQILLFAEEEKDVDLAAITYFQIMRLLLVVVVIPFIVSGHIVSKSAINIPMSFNLILLFLLSWGCAYVAKRFKMPIAYFLAPIILIIGLQLASFDLAPVPPLVMNGAQLLIGAHIGLILKPHMIKLPFRYLVAGILSSVGLIIITCGTSFIVSYTLDYSFATSFLSTAPGGLDQMVLLADAINADLSVVSVFQLFRLLFIFLFVMPVLRYYYLFTAKKRAFELEQDIMTKS</sequence>
<feature type="transmembrane region" description="Helical" evidence="1">
    <location>
        <begin position="223"/>
        <end position="240"/>
    </location>
</feature>
<gene>
    <name evidence="2" type="ORF">F4V44_01155</name>
</gene>
<dbReference type="PIRSF" id="PIRSF038991">
    <property type="entry name" value="Protein_AbrB"/>
    <property type="match status" value="1"/>
</dbReference>
<organism evidence="2 3">
    <name type="scientific">Niallia endozanthoxylica</name>
    <dbReference type="NCBI Taxonomy" id="2036016"/>
    <lineage>
        <taxon>Bacteria</taxon>
        <taxon>Bacillati</taxon>
        <taxon>Bacillota</taxon>
        <taxon>Bacilli</taxon>
        <taxon>Bacillales</taxon>
        <taxon>Bacillaceae</taxon>
        <taxon>Niallia</taxon>
    </lineage>
</organism>
<dbReference type="NCBIfam" id="TIGR03082">
    <property type="entry name" value="Gneg_AbrB_dup"/>
    <property type="match status" value="2"/>
</dbReference>
<feature type="transmembrane region" description="Helical" evidence="1">
    <location>
        <begin position="55"/>
        <end position="72"/>
    </location>
</feature>
<dbReference type="Proteomes" id="UP000326671">
    <property type="component" value="Unassembled WGS sequence"/>
</dbReference>
<dbReference type="EMBL" id="VYKL01000004">
    <property type="protein sequence ID" value="KAA9031681.1"/>
    <property type="molecule type" value="Genomic_DNA"/>
</dbReference>
<dbReference type="Pfam" id="PF05145">
    <property type="entry name" value="AbrB"/>
    <property type="match status" value="1"/>
</dbReference>
<dbReference type="PANTHER" id="PTHR38457:SF1">
    <property type="entry name" value="REGULATOR ABRB-RELATED"/>
    <property type="match status" value="1"/>
</dbReference>
<dbReference type="InterPro" id="IPR007820">
    <property type="entry name" value="AbrB_fam"/>
</dbReference>
<dbReference type="GO" id="GO:0010468">
    <property type="term" value="P:regulation of gene expression"/>
    <property type="evidence" value="ECO:0007669"/>
    <property type="project" value="InterPro"/>
</dbReference>
<keyword evidence="1" id="KW-0812">Transmembrane</keyword>